<dbReference type="AlphaFoldDB" id="M7ZIS2"/>
<dbReference type="Pfam" id="PF00855">
    <property type="entry name" value="PWWP"/>
    <property type="match status" value="1"/>
</dbReference>
<dbReference type="PANTHER" id="PTHR12550">
    <property type="entry name" value="HEPATOMA-DERIVED GROWTH FACTOR-RELATED"/>
    <property type="match status" value="1"/>
</dbReference>
<dbReference type="PANTHER" id="PTHR12550:SF70">
    <property type="entry name" value="JIL-1 ANCHORING AND STABILIZING PROTEIN, ISOFORM A"/>
    <property type="match status" value="1"/>
</dbReference>
<feature type="region of interest" description="Disordered" evidence="1">
    <location>
        <begin position="410"/>
        <end position="513"/>
    </location>
</feature>
<dbReference type="Gene3D" id="2.30.30.140">
    <property type="match status" value="1"/>
</dbReference>
<feature type="region of interest" description="Disordered" evidence="1">
    <location>
        <begin position="46"/>
        <end position="73"/>
    </location>
</feature>
<protein>
    <submittedName>
        <fullName evidence="2">Uncharacterized protein</fullName>
    </submittedName>
</protein>
<sequence>MESISGALQQARKGSSGRLHVFRSKALVRARVERLEVELLVLDEDGAKEEEPDRGTGGGGDGEARCGAASREAAGEADAPTLLLLSSWSSWTRGIGSTAREAAGKDVILYKVKLRALELYGTLFFADQLVLGPFVPLCELLGFRHAAVGMADWPLPFNGVRPDAAEEGRLGPRRPMDPAAKQVARGNKWTRDPQLGDLVLAKVKGYPFWPAKVSRPEDWNQEPAPRKFFVLFFGTKEIYLVFYPQFIASNLSKFICVEAPPRVEGILFEASTTTLCYHKTKRSFDSDLEFSVFILPMLFCLIDTSSDFGIGWASIRYSSLIRPYPTQQRLIRRLRKGNVFSWNEAPTYEPSLQCIERFAFVALHDLLPFTEEVMSDLVNKAREKQFPTRHAKGLEEALVEVQMAYDELPKSSETSNGLFPNRTPDPIEKPTKPLVKPPADGGTQKLEQIDDFHGRYLSLKRKERDVPKSSETANGLLHDRTPDPTEKPTEPLVKQPADGGTPKLEQADDSHGRYPSLKREKRVRFAGIEERNLEDPYGIPKCIAALEGLPDLQMEDVLKAADLFTDNKGNREVFLSFSSNALRLGWVRRKIQNAS</sequence>
<evidence type="ECO:0000256" key="1">
    <source>
        <dbReference type="SAM" id="MobiDB-lite"/>
    </source>
</evidence>
<dbReference type="SUPFAM" id="SSF63748">
    <property type="entry name" value="Tudor/PWWP/MBT"/>
    <property type="match status" value="1"/>
</dbReference>
<dbReference type="PROSITE" id="PS50812">
    <property type="entry name" value="PWWP"/>
    <property type="match status" value="1"/>
</dbReference>
<name>M7ZIS2_TRIUA</name>
<organism evidence="2">
    <name type="scientific">Triticum urartu</name>
    <name type="common">Red wild einkorn</name>
    <name type="synonym">Crithodium urartu</name>
    <dbReference type="NCBI Taxonomy" id="4572"/>
    <lineage>
        <taxon>Eukaryota</taxon>
        <taxon>Viridiplantae</taxon>
        <taxon>Streptophyta</taxon>
        <taxon>Embryophyta</taxon>
        <taxon>Tracheophyta</taxon>
        <taxon>Spermatophyta</taxon>
        <taxon>Magnoliopsida</taxon>
        <taxon>Liliopsida</taxon>
        <taxon>Poales</taxon>
        <taxon>Poaceae</taxon>
        <taxon>BOP clade</taxon>
        <taxon>Pooideae</taxon>
        <taxon>Triticodae</taxon>
        <taxon>Triticeae</taxon>
        <taxon>Triticinae</taxon>
        <taxon>Triticum</taxon>
    </lineage>
</organism>
<proteinExistence type="predicted"/>
<feature type="compositionally biased region" description="Basic and acidic residues" evidence="1">
    <location>
        <begin position="477"/>
        <end position="489"/>
    </location>
</feature>
<dbReference type="InterPro" id="IPR000313">
    <property type="entry name" value="PWWP_dom"/>
</dbReference>
<evidence type="ECO:0000313" key="2">
    <source>
        <dbReference type="EMBL" id="EMS59992.1"/>
    </source>
</evidence>
<dbReference type="SMART" id="SM00293">
    <property type="entry name" value="PWWP"/>
    <property type="match status" value="1"/>
</dbReference>
<gene>
    <name evidence="2" type="ORF">TRIUR3_11792</name>
</gene>
<dbReference type="STRING" id="4572.M7ZIS2"/>
<accession>M7ZIS2</accession>
<dbReference type="EMBL" id="KD114535">
    <property type="protein sequence ID" value="EMS59992.1"/>
    <property type="molecule type" value="Genomic_DNA"/>
</dbReference>
<dbReference type="eggNOG" id="KOG1904">
    <property type="taxonomic scope" value="Eukaryota"/>
</dbReference>
<reference evidence="2" key="1">
    <citation type="journal article" date="2013" name="Nature">
        <title>Draft genome of the wheat A-genome progenitor Triticum urartu.</title>
        <authorList>
            <person name="Ling H.Q."/>
            <person name="Zhao S."/>
            <person name="Liu D."/>
            <person name="Wang J."/>
            <person name="Sun H."/>
            <person name="Zhang C."/>
            <person name="Fan H."/>
            <person name="Li D."/>
            <person name="Dong L."/>
            <person name="Tao Y."/>
            <person name="Gao C."/>
            <person name="Wu H."/>
            <person name="Li Y."/>
            <person name="Cui Y."/>
            <person name="Guo X."/>
            <person name="Zheng S."/>
            <person name="Wang B."/>
            <person name="Yu K."/>
            <person name="Liang Q."/>
            <person name="Yang W."/>
            <person name="Lou X."/>
            <person name="Chen J."/>
            <person name="Feng M."/>
            <person name="Jian J."/>
            <person name="Zhang X."/>
            <person name="Luo G."/>
            <person name="Jiang Y."/>
            <person name="Liu J."/>
            <person name="Wang Z."/>
            <person name="Sha Y."/>
            <person name="Zhang B."/>
            <person name="Wu H."/>
            <person name="Tang D."/>
            <person name="Shen Q."/>
            <person name="Xue P."/>
            <person name="Zou S."/>
            <person name="Wang X."/>
            <person name="Liu X."/>
            <person name="Wang F."/>
            <person name="Yang Y."/>
            <person name="An X."/>
            <person name="Dong Z."/>
            <person name="Zhang K."/>
            <person name="Zhang X."/>
            <person name="Luo M.C."/>
            <person name="Dvorak J."/>
            <person name="Tong Y."/>
            <person name="Wang J."/>
            <person name="Yang H."/>
            <person name="Li Z."/>
            <person name="Wang D."/>
            <person name="Zhang A."/>
            <person name="Wang J."/>
        </authorList>
    </citation>
    <scope>NUCLEOTIDE SEQUENCE</scope>
</reference>
<feature type="compositionally biased region" description="Basic and acidic residues" evidence="1">
    <location>
        <begin position="447"/>
        <end position="468"/>
    </location>
</feature>